<proteinExistence type="predicted"/>
<feature type="transmembrane region" description="Helical" evidence="2">
    <location>
        <begin position="497"/>
        <end position="514"/>
    </location>
</feature>
<feature type="transmembrane region" description="Helical" evidence="2">
    <location>
        <begin position="184"/>
        <end position="207"/>
    </location>
</feature>
<keyword evidence="2" id="KW-1133">Transmembrane helix</keyword>
<evidence type="ECO:0000313" key="4">
    <source>
        <dbReference type="Proteomes" id="UP000612352"/>
    </source>
</evidence>
<feature type="transmembrane region" description="Helical" evidence="2">
    <location>
        <begin position="219"/>
        <end position="239"/>
    </location>
</feature>
<gene>
    <name evidence="3" type="ORF">I8D64_05095</name>
</gene>
<name>A0ABS1B805_9MICO</name>
<keyword evidence="2" id="KW-0472">Membrane</keyword>
<sequence>MERALRGVQKFGAVAVPILVVCALTLCATMGWIARHPFDDQGEHLLFLSAFDAHTKLVVGLLIYTAVMYAALLTVVGGLLRFTLARAEERAGELAAGTSRRRPSRIARAARWLLGSWWRLALLLLVIWSPILLGEVLGGGGAWADADLQGGSLRGEGMSGHRSPLVIIAFECVLAIGRLLTGGIGAGLGVLVLVQLALVLAALGRAAALLGRWVRSDGLCALALAVLVIGGVPIALWSLSLSPAALGAASLCWFLALVIDHVHSREPIHGGRVLEWALAALLLLSCSALAVPLVIVLLVMTVIMRRGREAWRVALVALVVPLLVVLVGTRLGASQGMLGTEDPVAQHGLQAQSIALALREDPDALSAEDADALAKIFDVEALRDRYSPGAPARLLEAENDDVSAAQAERLPDIWWHLAQNHPGLAADGILLEVSSTFDPFAHGRQNLPGTADDGAPGAVASVLDGTPGLRLLVESPLRVVAVLLVGVIAVALRRPGVWFWAVPIGILTGALALMPADASGGAALVIGCFLPFALLALSASRELVEVGSPDGAVRRIRRVTRRRSTPGAGAGARGGRGADGEVGAGDRGADSRVDSDADYGASPADGVPGGAADDLSWIGVTSSPRDGGPQGRHQRSAEAEKEGRYGPVRSLPQRPLAPPKGLHRKPRRR</sequence>
<keyword evidence="4" id="KW-1185">Reference proteome</keyword>
<organism evidence="3 4">
    <name type="scientific">Brachybacterium halotolerans</name>
    <dbReference type="NCBI Taxonomy" id="2795215"/>
    <lineage>
        <taxon>Bacteria</taxon>
        <taxon>Bacillati</taxon>
        <taxon>Actinomycetota</taxon>
        <taxon>Actinomycetes</taxon>
        <taxon>Micrococcales</taxon>
        <taxon>Dermabacteraceae</taxon>
        <taxon>Brachybacterium</taxon>
    </lineage>
</organism>
<feature type="transmembrane region" description="Helical" evidence="2">
    <location>
        <begin position="310"/>
        <end position="328"/>
    </location>
</feature>
<dbReference type="Proteomes" id="UP000612352">
    <property type="component" value="Unassembled WGS sequence"/>
</dbReference>
<feature type="transmembrane region" description="Helical" evidence="2">
    <location>
        <begin position="276"/>
        <end position="304"/>
    </location>
</feature>
<feature type="transmembrane region" description="Helical" evidence="2">
    <location>
        <begin position="521"/>
        <end position="539"/>
    </location>
</feature>
<evidence type="ECO:0000256" key="2">
    <source>
        <dbReference type="SAM" id="Phobius"/>
    </source>
</evidence>
<evidence type="ECO:0000256" key="1">
    <source>
        <dbReference type="SAM" id="MobiDB-lite"/>
    </source>
</evidence>
<keyword evidence="2" id="KW-0812">Transmembrane</keyword>
<protein>
    <submittedName>
        <fullName evidence="3">Uncharacterized protein</fullName>
    </submittedName>
</protein>
<feature type="compositionally biased region" description="Basic and acidic residues" evidence="1">
    <location>
        <begin position="635"/>
        <end position="644"/>
    </location>
</feature>
<comment type="caution">
    <text evidence="3">The sequence shown here is derived from an EMBL/GenBank/DDBJ whole genome shotgun (WGS) entry which is preliminary data.</text>
</comment>
<feature type="transmembrane region" description="Helical" evidence="2">
    <location>
        <begin position="54"/>
        <end position="80"/>
    </location>
</feature>
<accession>A0ABS1B805</accession>
<dbReference type="EMBL" id="JAEDAJ010000002">
    <property type="protein sequence ID" value="MBK0330773.1"/>
    <property type="molecule type" value="Genomic_DNA"/>
</dbReference>
<evidence type="ECO:0000313" key="3">
    <source>
        <dbReference type="EMBL" id="MBK0330773.1"/>
    </source>
</evidence>
<feature type="transmembrane region" description="Helical" evidence="2">
    <location>
        <begin position="109"/>
        <end position="131"/>
    </location>
</feature>
<dbReference type="InterPro" id="IPR046062">
    <property type="entry name" value="DUF6020"/>
</dbReference>
<dbReference type="Pfam" id="PF19484">
    <property type="entry name" value="DUF6020"/>
    <property type="match status" value="3"/>
</dbReference>
<dbReference type="RefSeq" id="WP_200501428.1">
    <property type="nucleotide sequence ID" value="NZ_JAEDAJ010000002.1"/>
</dbReference>
<feature type="compositionally biased region" description="Gly residues" evidence="1">
    <location>
        <begin position="568"/>
        <end position="586"/>
    </location>
</feature>
<feature type="region of interest" description="Disordered" evidence="1">
    <location>
        <begin position="557"/>
        <end position="669"/>
    </location>
</feature>
<feature type="transmembrane region" description="Helical" evidence="2">
    <location>
        <begin position="12"/>
        <end position="34"/>
    </location>
</feature>
<reference evidence="3 4" key="1">
    <citation type="submission" date="2020-12" db="EMBL/GenBank/DDBJ databases">
        <title>Brachybacterium sp. MASK1Z-5, whole genome shotgun sequence.</title>
        <authorList>
            <person name="Tuo L."/>
        </authorList>
    </citation>
    <scope>NUCLEOTIDE SEQUENCE [LARGE SCALE GENOMIC DNA]</scope>
    <source>
        <strain evidence="3 4">MASK1Z-5</strain>
    </source>
</reference>
<feature type="transmembrane region" description="Helical" evidence="2">
    <location>
        <begin position="471"/>
        <end position="491"/>
    </location>
</feature>